<dbReference type="EMBL" id="FTNT01000008">
    <property type="protein sequence ID" value="SIS11394.1"/>
    <property type="molecule type" value="Genomic_DNA"/>
</dbReference>
<protein>
    <submittedName>
        <fullName evidence="2">Uncharacterized protein</fullName>
    </submittedName>
</protein>
<sequence>MAKTITLLADVWGYGCLGDVIAVDSDQFDHLKKLQDRSPEGVKLYKEGEHTDVDHPVTAEEAAREASRNNEPAHVADVDLTKTETDNVDVPVAPQAVVDPAPAADKPAATAKKK</sequence>
<evidence type="ECO:0000313" key="2">
    <source>
        <dbReference type="EMBL" id="SIS11394.1"/>
    </source>
</evidence>
<evidence type="ECO:0000256" key="1">
    <source>
        <dbReference type="SAM" id="MobiDB-lite"/>
    </source>
</evidence>
<dbReference type="AlphaFoldDB" id="A0A1N7GFP6"/>
<proteinExistence type="predicted"/>
<keyword evidence="3" id="KW-1185">Reference proteome</keyword>
<name>A0A1N7GFP6_9NOCA</name>
<reference evidence="2 3" key="1">
    <citation type="submission" date="2017-01" db="EMBL/GenBank/DDBJ databases">
        <authorList>
            <person name="Mah S.A."/>
            <person name="Swanson W.J."/>
            <person name="Moy G.W."/>
            <person name="Vacquier V.D."/>
        </authorList>
    </citation>
    <scope>NUCLEOTIDE SEQUENCE [LARGE SCALE GENOMIC DNA]</scope>
    <source>
        <strain evidence="2 3">CPCC 203464</strain>
    </source>
</reference>
<accession>A0A1N7GFP6</accession>
<feature type="region of interest" description="Disordered" evidence="1">
    <location>
        <begin position="84"/>
        <end position="114"/>
    </location>
</feature>
<dbReference type="Proteomes" id="UP000186218">
    <property type="component" value="Unassembled WGS sequence"/>
</dbReference>
<organism evidence="2 3">
    <name type="scientific">Williamsia sterculiae</name>
    <dbReference type="NCBI Taxonomy" id="1344003"/>
    <lineage>
        <taxon>Bacteria</taxon>
        <taxon>Bacillati</taxon>
        <taxon>Actinomycetota</taxon>
        <taxon>Actinomycetes</taxon>
        <taxon>Mycobacteriales</taxon>
        <taxon>Nocardiaceae</taxon>
        <taxon>Williamsia</taxon>
    </lineage>
</organism>
<feature type="compositionally biased region" description="Low complexity" evidence="1">
    <location>
        <begin position="88"/>
        <end position="114"/>
    </location>
</feature>
<dbReference type="RefSeq" id="WP_143690365.1">
    <property type="nucleotide sequence ID" value="NZ_FTNT01000008.1"/>
</dbReference>
<evidence type="ECO:0000313" key="3">
    <source>
        <dbReference type="Proteomes" id="UP000186218"/>
    </source>
</evidence>
<dbReference type="STRING" id="1344003.SAMN05445060_2732"/>
<gene>
    <name evidence="2" type="ORF">SAMN05445060_2732</name>
</gene>